<sequence>MTLIWNPSLDPAAARWRSQAGALQSDATAAVTPASLRESGLLKMFRPRPQAGFAASTSAVISAVEALAACSPQLSTLLGATLAGAGAILRLGTNQQKKMWLGQLGDDDTLPPLLVDQDHDAAADESGFNATQDAQTWALRGTGRCAGSAEMTGALVVFAAGSRASGANPFSAFIVPPDTSGIALEQNDAYDASGGTLTLDVRLPPSLLLGPPGSAQAAMESAAAAHRIAAAAQAMGLCLAAYDEAYRVVRAEGHGTAPSRAALELAACATAISATRMMLYEAARAADKGESIALPSAMAMLSANECADRVMAASLQIAGGHPAADAARMQALLRARRIQQAAAGANILRAQTALLAGAIAPSSHTRKGGTRAMRKNPSTPTPTPTPASAARTSETPGRVTEILDAAANAFTQQSYDATTLDYIGDVIGVTKGSIYYHYRSKADLFVAVYRRAMEMNIETITPIAQQEGARAIDRLYRMAYAHSLQVMKHLSYQRLAVQGLEAQLMDRVTDEQRVQLKEVIGLRDHYEKLFVKVITQAIEAGDLPQQSPRLAVKPLFGAINGTTMWYQPRAGETAADRDRIAAQLAGFVVSGLMQTYQPVAEPAPQAVREAS</sequence>
<evidence type="ECO:0000256" key="6">
    <source>
        <dbReference type="PROSITE-ProRule" id="PRU00335"/>
    </source>
</evidence>
<evidence type="ECO:0000259" key="8">
    <source>
        <dbReference type="PROSITE" id="PS50977"/>
    </source>
</evidence>
<dbReference type="PANTHER" id="PTHR43884:SF12">
    <property type="entry name" value="ISOVALERYL-COA DEHYDROGENASE, MITOCHONDRIAL-RELATED"/>
    <property type="match status" value="1"/>
</dbReference>
<dbReference type="GO" id="GO:0003677">
    <property type="term" value="F:DNA binding"/>
    <property type="evidence" value="ECO:0007669"/>
    <property type="project" value="UniProtKB-UniRule"/>
</dbReference>
<dbReference type="OrthoDB" id="5523834at2"/>
<dbReference type="Gene3D" id="1.10.10.60">
    <property type="entry name" value="Homeodomain-like"/>
    <property type="match status" value="1"/>
</dbReference>
<dbReference type="PANTHER" id="PTHR43884">
    <property type="entry name" value="ACYL-COA DEHYDROGENASE"/>
    <property type="match status" value="1"/>
</dbReference>
<dbReference type="InterPro" id="IPR046373">
    <property type="entry name" value="Acyl-CoA_Oxase/DH_mid-dom_sf"/>
</dbReference>
<evidence type="ECO:0000313" key="9">
    <source>
        <dbReference type="EMBL" id="EHP44595.1"/>
    </source>
</evidence>
<dbReference type="Pfam" id="PF00440">
    <property type="entry name" value="TetR_N"/>
    <property type="match status" value="1"/>
</dbReference>
<accession>H1RYA4</accession>
<reference evidence="9 10" key="1">
    <citation type="journal article" date="2012" name="J. Bacteriol.">
        <title>De Novo Genome Project of Cupriavidus basilensis OR16.</title>
        <authorList>
            <person name="Cserhati M."/>
            <person name="Kriszt B."/>
            <person name="Szoboszlay S."/>
            <person name="Toth A."/>
            <person name="Szabo I."/>
            <person name="Tancsics A."/>
            <person name="Nagy I."/>
            <person name="Horvath B."/>
            <person name="Nagy I."/>
            <person name="Kukolya J."/>
        </authorList>
    </citation>
    <scope>NUCLEOTIDE SEQUENCE [LARGE SCALE GENOMIC DNA]</scope>
    <source>
        <strain evidence="9 10">OR16</strain>
    </source>
</reference>
<evidence type="ECO:0000256" key="5">
    <source>
        <dbReference type="ARBA" id="ARBA00023125"/>
    </source>
</evidence>
<dbReference type="PATRIC" id="fig|1127483.3.peg.237"/>
<evidence type="ECO:0000256" key="3">
    <source>
        <dbReference type="ARBA" id="ARBA00022630"/>
    </source>
</evidence>
<dbReference type="PRINTS" id="PR00455">
    <property type="entry name" value="HTHTETR"/>
</dbReference>
<dbReference type="InterPro" id="IPR009100">
    <property type="entry name" value="AcylCoA_DH/oxidase_NM_dom_sf"/>
</dbReference>
<dbReference type="Gene3D" id="1.10.540.10">
    <property type="entry name" value="Acyl-CoA dehydrogenase/oxidase, N-terminal domain"/>
    <property type="match status" value="1"/>
</dbReference>
<dbReference type="Pfam" id="PF02771">
    <property type="entry name" value="Acyl-CoA_dh_N"/>
    <property type="match status" value="1"/>
</dbReference>
<evidence type="ECO:0000256" key="1">
    <source>
        <dbReference type="ARBA" id="ARBA00001974"/>
    </source>
</evidence>
<feature type="compositionally biased region" description="Low complexity" evidence="7">
    <location>
        <begin position="386"/>
        <end position="395"/>
    </location>
</feature>
<dbReference type="InterPro" id="IPR001647">
    <property type="entry name" value="HTH_TetR"/>
</dbReference>
<dbReference type="Gene3D" id="1.10.357.10">
    <property type="entry name" value="Tetracycline Repressor, domain 2"/>
    <property type="match status" value="1"/>
</dbReference>
<dbReference type="InterPro" id="IPR013786">
    <property type="entry name" value="AcylCoA_DH/ox_N"/>
</dbReference>
<feature type="DNA-binding region" description="H-T-H motif" evidence="6">
    <location>
        <begin position="419"/>
        <end position="438"/>
    </location>
</feature>
<proteinExistence type="inferred from homology"/>
<comment type="caution">
    <text evidence="9">The sequence shown here is derived from an EMBL/GenBank/DDBJ whole genome shotgun (WGS) entry which is preliminary data.</text>
</comment>
<dbReference type="SUPFAM" id="SSF47203">
    <property type="entry name" value="Acyl-CoA dehydrogenase C-terminal domain-like"/>
    <property type="match status" value="1"/>
</dbReference>
<dbReference type="Pfam" id="PF00441">
    <property type="entry name" value="Acyl-CoA_dh_1"/>
    <property type="match status" value="1"/>
</dbReference>
<dbReference type="Gene3D" id="2.40.110.10">
    <property type="entry name" value="Butyryl-CoA Dehydrogenase, subunit A, domain 2"/>
    <property type="match status" value="1"/>
</dbReference>
<gene>
    <name evidence="9" type="ORF">OR16_01135</name>
</gene>
<keyword evidence="3" id="KW-0285">Flavoprotein</keyword>
<protein>
    <submittedName>
        <fullName evidence="9">TetR family transcriptional regulator</fullName>
    </submittedName>
</protein>
<comment type="similarity">
    <text evidence="2">Belongs to the acyl-CoA dehydrogenase family.</text>
</comment>
<dbReference type="GO" id="GO:0003995">
    <property type="term" value="F:acyl-CoA dehydrogenase activity"/>
    <property type="evidence" value="ECO:0007669"/>
    <property type="project" value="TreeGrafter"/>
</dbReference>
<comment type="cofactor">
    <cofactor evidence="1">
        <name>FAD</name>
        <dbReference type="ChEBI" id="CHEBI:57692"/>
    </cofactor>
</comment>
<dbReference type="SUPFAM" id="SSF56645">
    <property type="entry name" value="Acyl-CoA dehydrogenase NM domain-like"/>
    <property type="match status" value="1"/>
</dbReference>
<evidence type="ECO:0000256" key="2">
    <source>
        <dbReference type="ARBA" id="ARBA00009347"/>
    </source>
</evidence>
<dbReference type="Pfam" id="PF17932">
    <property type="entry name" value="TetR_C_24"/>
    <property type="match status" value="1"/>
</dbReference>
<dbReference type="AlphaFoldDB" id="H1RYA4"/>
<dbReference type="InterPro" id="IPR036250">
    <property type="entry name" value="AcylCo_DH-like_C"/>
</dbReference>
<dbReference type="InterPro" id="IPR036271">
    <property type="entry name" value="Tet_transcr_reg_TetR-rel_C_sf"/>
</dbReference>
<dbReference type="InterPro" id="IPR041490">
    <property type="entry name" value="KstR2_TetR_C"/>
</dbReference>
<dbReference type="InterPro" id="IPR009057">
    <property type="entry name" value="Homeodomain-like_sf"/>
</dbReference>
<dbReference type="InterPro" id="IPR009075">
    <property type="entry name" value="AcylCo_DH/oxidase_C"/>
</dbReference>
<keyword evidence="5 6" id="KW-0238">DNA-binding</keyword>
<dbReference type="InterPro" id="IPR037069">
    <property type="entry name" value="AcylCoA_DH/ox_N_sf"/>
</dbReference>
<evidence type="ECO:0000313" key="10">
    <source>
        <dbReference type="Proteomes" id="UP000005808"/>
    </source>
</evidence>
<dbReference type="PROSITE" id="PS50977">
    <property type="entry name" value="HTH_TETR_2"/>
    <property type="match status" value="1"/>
</dbReference>
<organism evidence="9 10">
    <name type="scientific">Cupriavidus basilensis OR16</name>
    <dbReference type="NCBI Taxonomy" id="1127483"/>
    <lineage>
        <taxon>Bacteria</taxon>
        <taxon>Pseudomonadati</taxon>
        <taxon>Pseudomonadota</taxon>
        <taxon>Betaproteobacteria</taxon>
        <taxon>Burkholderiales</taxon>
        <taxon>Burkholderiaceae</taxon>
        <taxon>Cupriavidus</taxon>
    </lineage>
</organism>
<feature type="compositionally biased region" description="Basic residues" evidence="7">
    <location>
        <begin position="364"/>
        <end position="374"/>
    </location>
</feature>
<dbReference type="GO" id="GO:0050660">
    <property type="term" value="F:flavin adenine dinucleotide binding"/>
    <property type="evidence" value="ECO:0007669"/>
    <property type="project" value="InterPro"/>
</dbReference>
<dbReference type="Proteomes" id="UP000005808">
    <property type="component" value="Unassembled WGS sequence"/>
</dbReference>
<dbReference type="SUPFAM" id="SSF48498">
    <property type="entry name" value="Tetracyclin repressor-like, C-terminal domain"/>
    <property type="match status" value="1"/>
</dbReference>
<feature type="region of interest" description="Disordered" evidence="7">
    <location>
        <begin position="362"/>
        <end position="395"/>
    </location>
</feature>
<dbReference type="Gene3D" id="1.20.140.10">
    <property type="entry name" value="Butyryl-CoA Dehydrogenase, subunit A, domain 3"/>
    <property type="match status" value="1"/>
</dbReference>
<dbReference type="EMBL" id="AHJE01000003">
    <property type="protein sequence ID" value="EHP44595.1"/>
    <property type="molecule type" value="Genomic_DNA"/>
</dbReference>
<name>H1RYA4_9BURK</name>
<dbReference type="RefSeq" id="WP_006156111.1">
    <property type="nucleotide sequence ID" value="NZ_AHJE01000003.1"/>
</dbReference>
<dbReference type="SUPFAM" id="SSF46689">
    <property type="entry name" value="Homeodomain-like"/>
    <property type="match status" value="1"/>
</dbReference>
<keyword evidence="4" id="KW-0274">FAD</keyword>
<evidence type="ECO:0000256" key="7">
    <source>
        <dbReference type="SAM" id="MobiDB-lite"/>
    </source>
</evidence>
<evidence type="ECO:0000256" key="4">
    <source>
        <dbReference type="ARBA" id="ARBA00022827"/>
    </source>
</evidence>
<feature type="domain" description="HTH tetR-type" evidence="8">
    <location>
        <begin position="396"/>
        <end position="456"/>
    </location>
</feature>